<dbReference type="AlphaFoldDB" id="A0A7K1LMI8"/>
<gene>
    <name evidence="2" type="ORF">FLP08_05530</name>
</gene>
<reference evidence="2 3" key="1">
    <citation type="submission" date="2019-07" db="EMBL/GenBank/DDBJ databases">
        <title>Gramella aestuarii sp. nov., isolated from a tidal flat, and emended description of Gramella echinicola.</title>
        <authorList>
            <person name="Liu L."/>
        </authorList>
    </citation>
    <scope>NUCLEOTIDE SEQUENCE [LARGE SCALE GENOMIC DNA]</scope>
    <source>
        <strain evidence="2 3">BS12</strain>
    </source>
</reference>
<accession>A0A7K1LMI8</accession>
<keyword evidence="3" id="KW-1185">Reference proteome</keyword>
<dbReference type="Proteomes" id="UP000460416">
    <property type="component" value="Unassembled WGS sequence"/>
</dbReference>
<evidence type="ECO:0000256" key="1">
    <source>
        <dbReference type="SAM" id="SignalP"/>
    </source>
</evidence>
<dbReference type="EMBL" id="VJVW01000002">
    <property type="protein sequence ID" value="MUP42025.1"/>
    <property type="molecule type" value="Genomic_DNA"/>
</dbReference>
<sequence>MKSTLTFLSLLLGLVFSFEFQAQPKNESELQNNYTDYFKSNRHSVFLHLNKNILLQNENLWFAGYVYDLQTKTPEMETTNLEVSVFNANGKFIESLTLYTFQGKASGYLPLTKKDYKPGKYFIRASTAYIENLNEDLSFKSEFQIINDSKRKQPEGNLTYDLQLLPEGGHLVQEVRNTVGVKLIDQHGLGVEFEEGHVLDNDLDTISKFRSNRFGHASFNIQPDENSTYSVKIYLNNGEVVEKTLQDPNRSGIVMRTTLKQDDLQISLLTNENSLPVIKDEKFYLGISQDGNIKNLVFKFPNNKKEAIFNFSKDSLYRGINRITLFNKEFQPILERLVFNDHGLKLDHLSTGSVKKINDSIQIEIKGIKDETARLSISTLPQKTEAYSPDHSIISAFLLKPYLKGNIENGDYYFSDEHSARRRNYDLDLLLLTQGWSKYPWSQVLTFKRDRTIGKNKGFDLEGEIFSKTRPGDKVFIRNEKSGLFEIIDVEDNNRFSIKNLFIEDSTQISVGLLRNRNGKMKKPSISVQIFPQKERTRLDAEQIQPSLKPVPVLSIPKNFITDNEVLDTVNLKASKRSEKKKDFLNAPTSSALSNYIEINETIASSNYYITDLIEKNFFRVRRTPANIEIWSQTPFTFRDDLGPSPVIFLNGVRMGQDLSFLYNLRTSEVKSIYLNRSAAAGYGGNYEGGGVIKIKTKTGASRFNNTNNSTLTLIANNGYQPYKEFYAPKYNSYNNSLFENYGVIDWEPDMVIAADSNKIHSIYNTLQDSIILYIEGITQSGKLISEKIEVKIN</sequence>
<keyword evidence="1" id="KW-0732">Signal</keyword>
<name>A0A7K1LMI8_9FLAO</name>
<organism evidence="2 3">
    <name type="scientific">Christiangramia aestuarii</name>
    <dbReference type="NCBI Taxonomy" id="1028746"/>
    <lineage>
        <taxon>Bacteria</taxon>
        <taxon>Pseudomonadati</taxon>
        <taxon>Bacteroidota</taxon>
        <taxon>Flavobacteriia</taxon>
        <taxon>Flavobacteriales</taxon>
        <taxon>Flavobacteriaceae</taxon>
        <taxon>Christiangramia</taxon>
    </lineage>
</organism>
<feature type="chain" id="PRO_5029765330" description="TonB-dependent receptor plug domain-containing protein" evidence="1">
    <location>
        <begin position="23"/>
        <end position="794"/>
    </location>
</feature>
<protein>
    <recommendedName>
        <fullName evidence="4">TonB-dependent receptor plug domain-containing protein</fullName>
    </recommendedName>
</protein>
<comment type="caution">
    <text evidence="2">The sequence shown here is derived from an EMBL/GenBank/DDBJ whole genome shotgun (WGS) entry which is preliminary data.</text>
</comment>
<dbReference type="OrthoDB" id="679547at2"/>
<evidence type="ECO:0000313" key="2">
    <source>
        <dbReference type="EMBL" id="MUP42025.1"/>
    </source>
</evidence>
<proteinExistence type="predicted"/>
<feature type="signal peptide" evidence="1">
    <location>
        <begin position="1"/>
        <end position="22"/>
    </location>
</feature>
<evidence type="ECO:0000313" key="3">
    <source>
        <dbReference type="Proteomes" id="UP000460416"/>
    </source>
</evidence>
<dbReference type="RefSeq" id="WP_156274863.1">
    <property type="nucleotide sequence ID" value="NZ_BAABGI010000001.1"/>
</dbReference>
<evidence type="ECO:0008006" key="4">
    <source>
        <dbReference type="Google" id="ProtNLM"/>
    </source>
</evidence>